<organism evidence="1">
    <name type="scientific">marine metagenome</name>
    <dbReference type="NCBI Taxonomy" id="408172"/>
    <lineage>
        <taxon>unclassified sequences</taxon>
        <taxon>metagenomes</taxon>
        <taxon>ecological metagenomes</taxon>
    </lineage>
</organism>
<protein>
    <recommendedName>
        <fullName evidence="2">VWA domain-containing protein</fullName>
    </recommendedName>
</protein>
<gene>
    <name evidence="1" type="ORF">METZ01_LOCUS172978</name>
</gene>
<name>A0A382C2M0_9ZZZZ</name>
<evidence type="ECO:0000313" key="1">
    <source>
        <dbReference type="EMBL" id="SVB20124.1"/>
    </source>
</evidence>
<proteinExistence type="predicted"/>
<accession>A0A382C2M0</accession>
<dbReference type="EMBL" id="UINC01032446">
    <property type="protein sequence ID" value="SVB20124.1"/>
    <property type="molecule type" value="Genomic_DNA"/>
</dbReference>
<evidence type="ECO:0008006" key="2">
    <source>
        <dbReference type="Google" id="ProtNLM"/>
    </source>
</evidence>
<sequence length="452" mass="50614">MEAEMLRALQCRSVLTLALVLAVVGGFSAQSQEASSQQTASVDQPTVFRSGITLVTTDVIVRDGNGVFLPDLTVDDFQVFEDDVLQDVESLVLIHGGRVFNQLLPPPPPQEGIVLPPTRARNDTAGRIFILFVDDLHIVTRDTPRMREVFSQVADNLIHEGDLFAIVSTGPSSIRVDMTYDRSRLAQTTDLITGDGFSPNELIQTVAPGSRGPAELNWRAHTSFKAAAEVIKALEGIPNRRKSFIYFSGGYDFNPFEHERIFGSSVLYNDMRRSGPMYGFGGNRERVQSMYEGIEDPMMDPFEQISRQGAVFADFELAMEISELTKVANRANVSFYTVDPRGLIAGPDPDYVGAMEYWNDYQFTTQNSLRSLAELTGGKAIVNRNDFDDAFREIDAETSDYYVVGFYSSNPDPTFRTRRLRVDITREDVNVQHRTHYTYARPNEGNRETPIP</sequence>
<reference evidence="1" key="1">
    <citation type="submission" date="2018-05" db="EMBL/GenBank/DDBJ databases">
        <authorList>
            <person name="Lanie J.A."/>
            <person name="Ng W.-L."/>
            <person name="Kazmierczak K.M."/>
            <person name="Andrzejewski T.M."/>
            <person name="Davidsen T.M."/>
            <person name="Wayne K.J."/>
            <person name="Tettelin H."/>
            <person name="Glass J.I."/>
            <person name="Rusch D."/>
            <person name="Podicherti R."/>
            <person name="Tsui H.-C.T."/>
            <person name="Winkler M.E."/>
        </authorList>
    </citation>
    <scope>NUCLEOTIDE SEQUENCE</scope>
</reference>
<dbReference type="AlphaFoldDB" id="A0A382C2M0"/>
<dbReference type="NCBIfam" id="TIGR03436">
    <property type="entry name" value="acidobact_VWFA"/>
    <property type="match status" value="1"/>
</dbReference>
<dbReference type="InterPro" id="IPR017802">
    <property type="entry name" value="VWFA-rel_acidobac-type"/>
</dbReference>